<evidence type="ECO:0000313" key="3">
    <source>
        <dbReference type="Proteomes" id="UP001058098"/>
    </source>
</evidence>
<dbReference type="EMBL" id="CP062229">
    <property type="protein sequence ID" value="UVC17280.1"/>
    <property type="molecule type" value="Genomic_DNA"/>
</dbReference>
<sequence>MSDQILRKGWKSKMRVPALPVVLALSLWLTCMDGKVAAETNQATGYVSSELVGPFVADPRVVSELDCPSPSEVDSSCDGPLNFETLIRGQFKSLQTKDRPGSNPFHAPEAALIVSTIESDLQELGIEAGATGFQISKDVLTDPGSRIELVGVINRMDRQFLRDHTESICGEISAIYRFSYSIRKGRAESRLPITMNIVFPASAGNVTCQMAAKRWLAAIAHSPNRTPEEIAKDLVDPASGALSTLVGGRIARLELNMQVYRKPAFYAEDFGSEAAYVIRVFRWNAASSRFEPTELPNQVDRNSLLCAPSDSEAICRTKRSNRAQLIAYLQQPYTVSEVDKGLLNVPSSLGILSRRAVSISPGGSHRSANQPYWNSIRDDQQVISDAEISNAIDRAKSAGIPLSYIRNVEDFRSRLNDSTCTGCHQTRAIAGFHFPGADRLDTPRSNAVLLAGSPHFYGDQPRRLEIVRRIAQSKDGRIPADELATGYSARPEARFSQEFKSTAFIGGWGGTCLMPEARSKSARDWGCKPGLKCEQVFWSENDPGVGTCVPDGRQEIGDALQRGDITTAAFGLDVYQRTMPEPVKDGDTRIPASALPANPPPENSYYGHHQEYYEGQAPAEAEPCESTPPDPKCYDIRRDHRTGGFPSGALSLSECIGLPQEATCGLTASSGFNACLARIAEDQSYDVKLCFDYFTSYSGIRACDIANPCRDDYICTRPMKYTHYDFIKRWFKLTFFPYFREVLDRPYDPHDYGQKRPDNNWVARNDQRGICIPPYFVFQFRSDRHPTPEEK</sequence>
<accession>A0ABY5R1D6</accession>
<gene>
    <name evidence="2" type="ORF">IHQ72_09245</name>
</gene>
<name>A0ABY5R1D6_9HYPH</name>
<evidence type="ECO:0008006" key="4">
    <source>
        <dbReference type="Google" id="ProtNLM"/>
    </source>
</evidence>
<feature type="region of interest" description="Disordered" evidence="1">
    <location>
        <begin position="582"/>
        <end position="608"/>
    </location>
</feature>
<keyword evidence="3" id="KW-1185">Reference proteome</keyword>
<evidence type="ECO:0000256" key="1">
    <source>
        <dbReference type="SAM" id="MobiDB-lite"/>
    </source>
</evidence>
<protein>
    <recommendedName>
        <fullName evidence="4">Cytochrome c domain-containing protein</fullName>
    </recommendedName>
</protein>
<proteinExistence type="predicted"/>
<evidence type="ECO:0000313" key="2">
    <source>
        <dbReference type="EMBL" id="UVC17280.1"/>
    </source>
</evidence>
<reference evidence="2" key="1">
    <citation type="submission" date="2020-09" db="EMBL/GenBank/DDBJ databases">
        <title>Rhizobia associated with sainfoin plants.</title>
        <authorList>
            <person name="Asharfi S."/>
            <person name="Kuzmanovic N."/>
            <person name="Bunk B."/>
            <person name="Sproeer C."/>
            <person name="Becker M."/>
            <person name="Thuenen T."/>
        </authorList>
    </citation>
    <scope>NUCLEOTIDE SEQUENCE</scope>
    <source>
        <strain evidence="2">OM4</strain>
    </source>
</reference>
<dbReference type="RefSeq" id="WP_258122151.1">
    <property type="nucleotide sequence ID" value="NZ_CP062229.1"/>
</dbReference>
<dbReference type="Proteomes" id="UP001058098">
    <property type="component" value="Chromosome"/>
</dbReference>
<organism evidence="2 3">
    <name type="scientific">Mesorhizobium onobrychidis</name>
    <dbReference type="NCBI Taxonomy" id="2775404"/>
    <lineage>
        <taxon>Bacteria</taxon>
        <taxon>Pseudomonadati</taxon>
        <taxon>Pseudomonadota</taxon>
        <taxon>Alphaproteobacteria</taxon>
        <taxon>Hyphomicrobiales</taxon>
        <taxon>Phyllobacteriaceae</taxon>
        <taxon>Mesorhizobium</taxon>
    </lineage>
</organism>